<feature type="domain" description="Winged helix DNA-binding" evidence="1">
    <location>
        <begin position="54"/>
        <end position="111"/>
    </location>
</feature>
<organism evidence="2 3">
    <name type="scientific">Actinacidiphila glaucinigra</name>
    <dbReference type="NCBI Taxonomy" id="235986"/>
    <lineage>
        <taxon>Bacteria</taxon>
        <taxon>Bacillati</taxon>
        <taxon>Actinomycetota</taxon>
        <taxon>Actinomycetes</taxon>
        <taxon>Kitasatosporales</taxon>
        <taxon>Streptomycetaceae</taxon>
        <taxon>Actinacidiphila</taxon>
    </lineage>
</organism>
<proteinExistence type="predicted"/>
<dbReference type="Proteomes" id="UP000198280">
    <property type="component" value="Unassembled WGS sequence"/>
</dbReference>
<dbReference type="EMBL" id="FZOF01000036">
    <property type="protein sequence ID" value="SNT53897.1"/>
    <property type="molecule type" value="Genomic_DNA"/>
</dbReference>
<dbReference type="GO" id="GO:0003700">
    <property type="term" value="F:DNA-binding transcription factor activity"/>
    <property type="evidence" value="ECO:0007669"/>
    <property type="project" value="InterPro"/>
</dbReference>
<dbReference type="Pfam" id="PF13601">
    <property type="entry name" value="HTH_34"/>
    <property type="match status" value="1"/>
</dbReference>
<gene>
    <name evidence="2" type="ORF">SAMN05216252_1365</name>
</gene>
<reference evidence="2 3" key="1">
    <citation type="submission" date="2017-06" db="EMBL/GenBank/DDBJ databases">
        <authorList>
            <person name="Kim H.J."/>
            <person name="Triplett B.A."/>
        </authorList>
    </citation>
    <scope>NUCLEOTIDE SEQUENCE [LARGE SCALE GENOMIC DNA]</scope>
    <source>
        <strain evidence="2 3">CGMCC 4.1858</strain>
    </source>
</reference>
<evidence type="ECO:0000313" key="3">
    <source>
        <dbReference type="Proteomes" id="UP000198280"/>
    </source>
</evidence>
<keyword evidence="3" id="KW-1185">Reference proteome</keyword>
<evidence type="ECO:0000259" key="1">
    <source>
        <dbReference type="Pfam" id="PF13601"/>
    </source>
</evidence>
<evidence type="ECO:0000313" key="2">
    <source>
        <dbReference type="EMBL" id="SNT53897.1"/>
    </source>
</evidence>
<name>A0A239NG14_9ACTN</name>
<dbReference type="PANTHER" id="PTHR33164:SF43">
    <property type="entry name" value="HTH-TYPE TRANSCRIPTIONAL REPRESSOR YETL"/>
    <property type="match status" value="1"/>
</dbReference>
<protein>
    <submittedName>
        <fullName evidence="2">DNA-binding transcriptional regulator, MarR family</fullName>
    </submittedName>
</protein>
<dbReference type="InterPro" id="IPR036388">
    <property type="entry name" value="WH-like_DNA-bd_sf"/>
</dbReference>
<dbReference type="RefSeq" id="WP_089228718.1">
    <property type="nucleotide sequence ID" value="NZ_FZOF01000036.1"/>
</dbReference>
<keyword evidence="2" id="KW-0238">DNA-binding</keyword>
<dbReference type="AlphaFoldDB" id="A0A239NG14"/>
<dbReference type="Gene3D" id="1.10.10.10">
    <property type="entry name" value="Winged helix-like DNA-binding domain superfamily/Winged helix DNA-binding domain"/>
    <property type="match status" value="1"/>
</dbReference>
<dbReference type="GO" id="GO:0006950">
    <property type="term" value="P:response to stress"/>
    <property type="evidence" value="ECO:0007669"/>
    <property type="project" value="TreeGrafter"/>
</dbReference>
<accession>A0A239NG14</accession>
<dbReference type="PANTHER" id="PTHR33164">
    <property type="entry name" value="TRANSCRIPTIONAL REGULATOR, MARR FAMILY"/>
    <property type="match status" value="1"/>
</dbReference>
<dbReference type="SUPFAM" id="SSF46785">
    <property type="entry name" value="Winged helix' DNA-binding domain"/>
    <property type="match status" value="1"/>
</dbReference>
<dbReference type="OrthoDB" id="4179920at2"/>
<sequence>MTDRDPVDAAPQPPSALYNLALLQGELLARHRLSLYDCLILGALDAADGRAVPLVRLTAFLRESATRMASHLKSLEAAGLIERHRRDRDHRRVEVTLTAAGRAAFTDAEKAAQDRLRRGPVP</sequence>
<dbReference type="GO" id="GO:0003677">
    <property type="term" value="F:DNA binding"/>
    <property type="evidence" value="ECO:0007669"/>
    <property type="project" value="UniProtKB-KW"/>
</dbReference>
<dbReference type="InterPro" id="IPR027395">
    <property type="entry name" value="WH_DNA-bd_dom"/>
</dbReference>
<dbReference type="InterPro" id="IPR039422">
    <property type="entry name" value="MarR/SlyA-like"/>
</dbReference>
<dbReference type="InterPro" id="IPR036390">
    <property type="entry name" value="WH_DNA-bd_sf"/>
</dbReference>